<keyword evidence="1" id="KW-1133">Transmembrane helix</keyword>
<protein>
    <submittedName>
        <fullName evidence="2">Uncharacterized protein</fullName>
    </submittedName>
</protein>
<gene>
    <name evidence="2" type="ORF">AAEO50_01090</name>
</gene>
<proteinExistence type="predicted"/>
<name>A0ABU9K476_9BACI</name>
<keyword evidence="1" id="KW-0472">Membrane</keyword>
<organism evidence="2 3">
    <name type="scientific">Rossellomorea oryzaecorticis</name>
    <dbReference type="NCBI Taxonomy" id="1396505"/>
    <lineage>
        <taxon>Bacteria</taxon>
        <taxon>Bacillati</taxon>
        <taxon>Bacillota</taxon>
        <taxon>Bacilli</taxon>
        <taxon>Bacillales</taxon>
        <taxon>Bacillaceae</taxon>
        <taxon>Rossellomorea</taxon>
    </lineage>
</organism>
<reference evidence="2 3" key="1">
    <citation type="submission" date="2024-04" db="EMBL/GenBank/DDBJ databases">
        <title>Bacillus oryzaecorticis sp. nov., a moderately halophilic bacterium isolated from rice husks.</title>
        <authorList>
            <person name="Zhu H.-S."/>
        </authorList>
    </citation>
    <scope>NUCLEOTIDE SEQUENCE [LARGE SCALE GENOMIC DNA]</scope>
    <source>
        <strain evidence="2 3">ZC255</strain>
    </source>
</reference>
<feature type="transmembrane region" description="Helical" evidence="1">
    <location>
        <begin position="6"/>
        <end position="31"/>
    </location>
</feature>
<dbReference type="EMBL" id="JBBYAF010000002">
    <property type="protein sequence ID" value="MEL3970859.1"/>
    <property type="molecule type" value="Genomic_DNA"/>
</dbReference>
<keyword evidence="1" id="KW-0812">Transmembrane</keyword>
<evidence type="ECO:0000313" key="2">
    <source>
        <dbReference type="EMBL" id="MEL3970859.1"/>
    </source>
</evidence>
<sequence>MQSYTVFTVGAAGAVLSITVTVFVLLVFFALSIAVTDSFVLAFCLLISTENVPLLVAVPVPRVLLPAFILTLEPASAFPVTLKECEKLQNKAQRDIHQRYVLLPWGEPACQN</sequence>
<feature type="transmembrane region" description="Helical" evidence="1">
    <location>
        <begin position="38"/>
        <end position="57"/>
    </location>
</feature>
<dbReference type="Proteomes" id="UP001389717">
    <property type="component" value="Unassembled WGS sequence"/>
</dbReference>
<comment type="caution">
    <text evidence="2">The sequence shown here is derived from an EMBL/GenBank/DDBJ whole genome shotgun (WGS) entry which is preliminary data.</text>
</comment>
<keyword evidence="3" id="KW-1185">Reference proteome</keyword>
<accession>A0ABU9K476</accession>
<evidence type="ECO:0000313" key="3">
    <source>
        <dbReference type="Proteomes" id="UP001389717"/>
    </source>
</evidence>
<evidence type="ECO:0000256" key="1">
    <source>
        <dbReference type="SAM" id="Phobius"/>
    </source>
</evidence>